<proteinExistence type="inferred from homology"/>
<evidence type="ECO:0000313" key="6">
    <source>
        <dbReference type="EMBL" id="OBX83168.1"/>
    </source>
</evidence>
<dbReference type="GO" id="GO:0005525">
    <property type="term" value="F:GTP binding"/>
    <property type="evidence" value="ECO:0007669"/>
    <property type="project" value="UniProtKB-KW"/>
</dbReference>
<dbReference type="InterPro" id="IPR052705">
    <property type="entry name" value="Gliding_Motility_GTPase"/>
</dbReference>
<evidence type="ECO:0000256" key="2">
    <source>
        <dbReference type="ARBA" id="ARBA00022741"/>
    </source>
</evidence>
<dbReference type="PANTHER" id="PTHR42708:SF1">
    <property type="entry name" value="GLIDING MOTILITY PROTEIN MGLA"/>
    <property type="match status" value="1"/>
</dbReference>
<dbReference type="Proteomes" id="UP000092671">
    <property type="component" value="Unassembled WGS sequence"/>
</dbReference>
<keyword evidence="4" id="KW-0342">GTP-binding</keyword>
<evidence type="ECO:0000313" key="8">
    <source>
        <dbReference type="Proteomes" id="UP000092575"/>
    </source>
</evidence>
<reference evidence="5 9" key="2">
    <citation type="submission" date="2016-06" db="EMBL/GenBank/DDBJ databases">
        <title>Draft genome of Moraxella nonliquefaciens CCUG 60284.</title>
        <authorList>
            <person name="Salva-Serra F."/>
            <person name="Engstrom-Jakobsson H."/>
            <person name="Thorell K."/>
            <person name="Gonzales-Siles L."/>
            <person name="Karlsson R."/>
            <person name="Boulund F."/>
            <person name="Engstrand L."/>
            <person name="Kristiansson E."/>
            <person name="Moore E."/>
        </authorList>
    </citation>
    <scope>NUCLEOTIDE SEQUENCE [LARGE SCALE GENOMIC DNA]</scope>
    <source>
        <strain evidence="5 9">CCUG 60284</strain>
    </source>
</reference>
<reference evidence="7 10" key="3">
    <citation type="submission" date="2020-12" db="EMBL/GenBank/DDBJ databases">
        <title>FDA dAtabase for Regulatory Grade micrObial Sequences (FDA-ARGOS): Supporting development and validation of Infectious Disease Dx tests.</title>
        <authorList>
            <person name="Sproer C."/>
            <person name="Gronow S."/>
            <person name="Severitt S."/>
            <person name="Schroder I."/>
            <person name="Tallon L."/>
            <person name="Sadzewicz L."/>
            <person name="Zhao X."/>
            <person name="Boylan J."/>
            <person name="Ott S."/>
            <person name="Bowen H."/>
            <person name="Vavikolanu K."/>
            <person name="Mehta A."/>
            <person name="Aluvathingal J."/>
            <person name="Nadendla S."/>
            <person name="Lowell S."/>
            <person name="Myers T."/>
            <person name="Yan Y."/>
            <person name="Sichtig H."/>
        </authorList>
    </citation>
    <scope>NUCLEOTIDE SEQUENCE [LARGE SCALE GENOMIC DNA]</scope>
    <source>
        <strain evidence="7 10">FDAARGOS_869</strain>
    </source>
</reference>
<reference evidence="6 8" key="1">
    <citation type="submission" date="2016-05" db="EMBL/GenBank/DDBJ databases">
        <title>Draft genome sequence of Moraxella nonliquefaciens CCUG 348T.</title>
        <authorList>
            <person name="Salva-Serra F."/>
            <person name="Engstrom-Jakobsson H."/>
            <person name="Thorell K."/>
            <person name="Gonzales-Siles L."/>
            <person name="Karlsson R."/>
            <person name="Boulund F."/>
            <person name="Engstrand L."/>
            <person name="Kristiansson E."/>
            <person name="Moore E."/>
        </authorList>
    </citation>
    <scope>NUCLEOTIDE SEQUENCE [LARGE SCALE GENOMIC DNA]</scope>
    <source>
        <strain evidence="6 8">CCUG 348</strain>
    </source>
</reference>
<dbReference type="PANTHER" id="PTHR42708">
    <property type="entry name" value="ATP/GTP-BINDING PROTEIN-RELATED"/>
    <property type="match status" value="1"/>
</dbReference>
<dbReference type="RefSeq" id="WP_062499259.1">
    <property type="nucleotide sequence ID" value="NZ_CP065728.1"/>
</dbReference>
<dbReference type="SUPFAM" id="SSF52540">
    <property type="entry name" value="P-loop containing nucleoside triphosphate hydrolases"/>
    <property type="match status" value="1"/>
</dbReference>
<dbReference type="EMBL" id="LXTW01000032">
    <property type="protein sequence ID" value="OBX83168.1"/>
    <property type="molecule type" value="Genomic_DNA"/>
</dbReference>
<evidence type="ECO:0000313" key="7">
    <source>
        <dbReference type="EMBL" id="QPT43667.1"/>
    </source>
</evidence>
<sequence>MSAINEVREQTYKLIIAGPVGAGKTAAIQVLSDKGVVTTDEVASDDTKLIKKTTTVAMDYGVMILDSGEQVRLYGTPGQRRFDFMWEILSENALGLILLLNAEEKDPVNDLDYYLDAFSPLIKSSALVVGVTHAENMPWDLHETLSKRLMERGVGANVMIVDARDREQMRRMVRSLIYMIAS</sequence>
<evidence type="ECO:0000256" key="3">
    <source>
        <dbReference type="ARBA" id="ARBA00022801"/>
    </source>
</evidence>
<keyword evidence="10" id="KW-1185">Reference proteome</keyword>
<keyword evidence="3" id="KW-0378">Hydrolase</keyword>
<dbReference type="InterPro" id="IPR027417">
    <property type="entry name" value="P-loop_NTPase"/>
</dbReference>
<comment type="similarity">
    <text evidence="1">Belongs to the GPN-loop GTPase family.</text>
</comment>
<dbReference type="GeneID" id="302269313"/>
<evidence type="ECO:0000313" key="9">
    <source>
        <dbReference type="Proteomes" id="UP000092671"/>
    </source>
</evidence>
<dbReference type="OrthoDB" id="4319884at2"/>
<protein>
    <submittedName>
        <fullName evidence="5">ATP-binding protein</fullName>
    </submittedName>
    <submittedName>
        <fullName evidence="7">ATP/GTP-binding protein</fullName>
    </submittedName>
</protein>
<dbReference type="Proteomes" id="UP000092575">
    <property type="component" value="Unassembled WGS sequence"/>
</dbReference>
<dbReference type="EMBL" id="LZDN01000001">
    <property type="protein sequence ID" value="OBX52131.1"/>
    <property type="molecule type" value="Genomic_DNA"/>
</dbReference>
<gene>
    <name evidence="6" type="ORF">A7456_03685</name>
    <name evidence="5" type="ORF">A9Z60_00075</name>
    <name evidence="7" type="ORF">I6G26_06070</name>
</gene>
<dbReference type="Proteomes" id="UP000594834">
    <property type="component" value="Chromosome"/>
</dbReference>
<dbReference type="STRING" id="478.A7456_03685"/>
<dbReference type="CDD" id="cd00882">
    <property type="entry name" value="Ras_like_GTPase"/>
    <property type="match status" value="1"/>
</dbReference>
<dbReference type="GO" id="GO:0016787">
    <property type="term" value="F:hydrolase activity"/>
    <property type="evidence" value="ECO:0007669"/>
    <property type="project" value="UniProtKB-KW"/>
</dbReference>
<name>A0A1B8PLV2_MORNO</name>
<dbReference type="Gene3D" id="3.40.50.300">
    <property type="entry name" value="P-loop containing nucleotide triphosphate hydrolases"/>
    <property type="match status" value="1"/>
</dbReference>
<evidence type="ECO:0000256" key="4">
    <source>
        <dbReference type="ARBA" id="ARBA00023134"/>
    </source>
</evidence>
<evidence type="ECO:0000256" key="1">
    <source>
        <dbReference type="ARBA" id="ARBA00005290"/>
    </source>
</evidence>
<dbReference type="InterPro" id="IPR004130">
    <property type="entry name" value="Gpn"/>
</dbReference>
<dbReference type="GO" id="GO:0005524">
    <property type="term" value="F:ATP binding"/>
    <property type="evidence" value="ECO:0007669"/>
    <property type="project" value="UniProtKB-KW"/>
</dbReference>
<keyword evidence="2" id="KW-0547">Nucleotide-binding</keyword>
<dbReference type="EMBL" id="CP065728">
    <property type="protein sequence ID" value="QPT43667.1"/>
    <property type="molecule type" value="Genomic_DNA"/>
</dbReference>
<dbReference type="Pfam" id="PF03029">
    <property type="entry name" value="ATP_bind_1"/>
    <property type="match status" value="1"/>
</dbReference>
<accession>A0A1B8PLV2</accession>
<organism evidence="5 9">
    <name type="scientific">Moraxella nonliquefaciens</name>
    <dbReference type="NCBI Taxonomy" id="478"/>
    <lineage>
        <taxon>Bacteria</taxon>
        <taxon>Pseudomonadati</taxon>
        <taxon>Pseudomonadota</taxon>
        <taxon>Gammaproteobacteria</taxon>
        <taxon>Moraxellales</taxon>
        <taxon>Moraxellaceae</taxon>
        <taxon>Moraxella</taxon>
    </lineage>
</organism>
<evidence type="ECO:0000313" key="10">
    <source>
        <dbReference type="Proteomes" id="UP000594834"/>
    </source>
</evidence>
<keyword evidence="5" id="KW-0067">ATP-binding</keyword>
<dbReference type="AlphaFoldDB" id="A0A1B8PLV2"/>
<evidence type="ECO:0000313" key="5">
    <source>
        <dbReference type="EMBL" id="OBX52131.1"/>
    </source>
</evidence>